<keyword evidence="3" id="KW-1185">Reference proteome</keyword>
<name>A0A318YAV9_ASPNB</name>
<feature type="region of interest" description="Disordered" evidence="1">
    <location>
        <begin position="1"/>
        <end position="37"/>
    </location>
</feature>
<dbReference type="RefSeq" id="XP_025476145.1">
    <property type="nucleotide sequence ID" value="XM_025618155.1"/>
</dbReference>
<gene>
    <name evidence="2" type="ORF">BO87DRAFT_147992</name>
</gene>
<dbReference type="EMBL" id="KZ821478">
    <property type="protein sequence ID" value="PYH30667.1"/>
    <property type="molecule type" value="Genomic_DNA"/>
</dbReference>
<sequence>MHVCNDATKDISSQRVWSGQPSLMEQRPAPAPPARCAGSAGARSGWIVGEARATSRWNYFHYHQGSSSDDGLRQPPRVIPRVSQKLGLPTRECPFSTSRLPCCISHLHVMINRRVRILSICFREICQRVWWQYLVIFKGSQASRLLISSPKQPDVVKDLVVITAMKRSTITCISTYCSKDECECIGGDPVDPASFTLHDEHSSC</sequence>
<dbReference type="AlphaFoldDB" id="A0A318YAV9"/>
<organism evidence="2 3">
    <name type="scientific">Aspergillus neoniger (strain CBS 115656)</name>
    <dbReference type="NCBI Taxonomy" id="1448310"/>
    <lineage>
        <taxon>Eukaryota</taxon>
        <taxon>Fungi</taxon>
        <taxon>Dikarya</taxon>
        <taxon>Ascomycota</taxon>
        <taxon>Pezizomycotina</taxon>
        <taxon>Eurotiomycetes</taxon>
        <taxon>Eurotiomycetidae</taxon>
        <taxon>Eurotiales</taxon>
        <taxon>Aspergillaceae</taxon>
        <taxon>Aspergillus</taxon>
        <taxon>Aspergillus subgen. Circumdati</taxon>
    </lineage>
</organism>
<protein>
    <submittedName>
        <fullName evidence="2">Uncharacterized protein</fullName>
    </submittedName>
</protein>
<evidence type="ECO:0000256" key="1">
    <source>
        <dbReference type="SAM" id="MobiDB-lite"/>
    </source>
</evidence>
<dbReference type="Proteomes" id="UP000247647">
    <property type="component" value="Unassembled WGS sequence"/>
</dbReference>
<proteinExistence type="predicted"/>
<feature type="compositionally biased region" description="Polar residues" evidence="1">
    <location>
        <begin position="10"/>
        <end position="23"/>
    </location>
</feature>
<evidence type="ECO:0000313" key="2">
    <source>
        <dbReference type="EMBL" id="PYH30667.1"/>
    </source>
</evidence>
<reference evidence="2" key="1">
    <citation type="submission" date="2016-12" db="EMBL/GenBank/DDBJ databases">
        <title>The genomes of Aspergillus section Nigri reveals drivers in fungal speciation.</title>
        <authorList>
            <consortium name="DOE Joint Genome Institute"/>
            <person name="Vesth T.C."/>
            <person name="Nybo J."/>
            <person name="Theobald S."/>
            <person name="Brandl J."/>
            <person name="Frisvad J.C."/>
            <person name="Nielsen K.F."/>
            <person name="Lyhne E.K."/>
            <person name="Kogle M.E."/>
            <person name="Kuo A."/>
            <person name="Riley R."/>
            <person name="Clum A."/>
            <person name="Nolan M."/>
            <person name="Lipzen A."/>
            <person name="Salamov A."/>
            <person name="Henrissat B."/>
            <person name="Wiebenga A."/>
            <person name="De Vries R.P."/>
            <person name="Grigoriev I.V."/>
            <person name="Mortensen U.H."/>
            <person name="Andersen M.R."/>
            <person name="Baker S.E."/>
        </authorList>
    </citation>
    <scope>NUCLEOTIDE SEQUENCE [LARGE SCALE GENOMIC DNA]</scope>
    <source>
        <strain evidence="2">CBS 115656</strain>
    </source>
</reference>
<dbReference type="OrthoDB" id="10426379at2759"/>
<evidence type="ECO:0000313" key="3">
    <source>
        <dbReference type="Proteomes" id="UP000247647"/>
    </source>
</evidence>
<dbReference type="GeneID" id="37120611"/>
<accession>A0A318YAV9</accession>